<evidence type="ECO:0000313" key="1">
    <source>
        <dbReference type="EMBL" id="HIS74314.1"/>
    </source>
</evidence>
<name>A0A9D1FIG0_9BACT</name>
<protein>
    <submittedName>
        <fullName evidence="1">Uncharacterized protein</fullName>
    </submittedName>
</protein>
<evidence type="ECO:0000313" key="2">
    <source>
        <dbReference type="Proteomes" id="UP000886865"/>
    </source>
</evidence>
<reference evidence="1" key="2">
    <citation type="journal article" date="2021" name="PeerJ">
        <title>Extensive microbial diversity within the chicken gut microbiome revealed by metagenomics and culture.</title>
        <authorList>
            <person name="Gilroy R."/>
            <person name="Ravi A."/>
            <person name="Getino M."/>
            <person name="Pursley I."/>
            <person name="Horton D.L."/>
            <person name="Alikhan N.F."/>
            <person name="Baker D."/>
            <person name="Gharbi K."/>
            <person name="Hall N."/>
            <person name="Watson M."/>
            <person name="Adriaenssens E.M."/>
            <person name="Foster-Nyarko E."/>
            <person name="Jarju S."/>
            <person name="Secka A."/>
            <person name="Antonio M."/>
            <person name="Oren A."/>
            <person name="Chaudhuri R.R."/>
            <person name="La Ragione R."/>
            <person name="Hildebrand F."/>
            <person name="Pallen M.J."/>
        </authorList>
    </citation>
    <scope>NUCLEOTIDE SEQUENCE</scope>
    <source>
        <strain evidence="1">CHK152-2871</strain>
    </source>
</reference>
<proteinExistence type="predicted"/>
<dbReference type="EMBL" id="DVJQ01000042">
    <property type="protein sequence ID" value="HIS74314.1"/>
    <property type="molecule type" value="Genomic_DNA"/>
</dbReference>
<comment type="caution">
    <text evidence="1">The sequence shown here is derived from an EMBL/GenBank/DDBJ whole genome shotgun (WGS) entry which is preliminary data.</text>
</comment>
<dbReference type="AlphaFoldDB" id="A0A9D1FIG0"/>
<sequence>MTEFIRILQRKLTTEEITLDLPSSMTNLLTSYVLTGDIELERFVSNSINQYLLLDINPTVYPSNNTVGLIIRLPYLLLIKLWWKAIRYRCTVSEIATEALIFSIFILLGEIQAQEDYSIELAQGDR</sequence>
<reference evidence="1" key="1">
    <citation type="submission" date="2020-10" db="EMBL/GenBank/DDBJ databases">
        <authorList>
            <person name="Gilroy R."/>
        </authorList>
    </citation>
    <scope>NUCLEOTIDE SEQUENCE</scope>
    <source>
        <strain evidence="1">CHK152-2871</strain>
    </source>
</reference>
<accession>A0A9D1FIG0</accession>
<dbReference type="Proteomes" id="UP000886865">
    <property type="component" value="Unassembled WGS sequence"/>
</dbReference>
<gene>
    <name evidence="1" type="ORF">IAA86_04755</name>
</gene>
<organism evidence="1 2">
    <name type="scientific">Candidatus Galligastranaerophilus intestinavium</name>
    <dbReference type="NCBI Taxonomy" id="2840836"/>
    <lineage>
        <taxon>Bacteria</taxon>
        <taxon>Candidatus Galligastranaerophilus</taxon>
    </lineage>
</organism>